<keyword evidence="1" id="KW-1133">Transmembrane helix</keyword>
<proteinExistence type="predicted"/>
<evidence type="ECO:0000313" key="4">
    <source>
        <dbReference type="Proteomes" id="UP001204953"/>
    </source>
</evidence>
<feature type="transmembrane region" description="Helical" evidence="1">
    <location>
        <begin position="232"/>
        <end position="250"/>
    </location>
</feature>
<dbReference type="Proteomes" id="UP001204953">
    <property type="component" value="Unassembled WGS sequence"/>
</dbReference>
<comment type="caution">
    <text evidence="3">The sequence shown here is derived from an EMBL/GenBank/DDBJ whole genome shotgun (WGS) entry which is preliminary data.</text>
</comment>
<dbReference type="Pfam" id="PF07786">
    <property type="entry name" value="HGSNAT_cat"/>
    <property type="match status" value="1"/>
</dbReference>
<feature type="transmembrane region" description="Helical" evidence="1">
    <location>
        <begin position="262"/>
        <end position="281"/>
    </location>
</feature>
<evidence type="ECO:0000259" key="2">
    <source>
        <dbReference type="Pfam" id="PF07786"/>
    </source>
</evidence>
<protein>
    <submittedName>
        <fullName evidence="3">DUF5009 domain-containing protein</fullName>
    </submittedName>
</protein>
<dbReference type="EMBL" id="JAMZMM010000004">
    <property type="protein sequence ID" value="MCP2727012.1"/>
    <property type="molecule type" value="Genomic_DNA"/>
</dbReference>
<feature type="domain" description="Heparan-alpha-glucosaminide N-acetyltransferase catalytic" evidence="2">
    <location>
        <begin position="6"/>
        <end position="230"/>
    </location>
</feature>
<keyword evidence="1" id="KW-0472">Membrane</keyword>
<dbReference type="RefSeq" id="WP_254009830.1">
    <property type="nucleotide sequence ID" value="NZ_JAMZMM010000004.1"/>
</dbReference>
<dbReference type="PANTHER" id="PTHR31061:SF24">
    <property type="entry name" value="LD22376P"/>
    <property type="match status" value="1"/>
</dbReference>
<keyword evidence="1" id="KW-0812">Transmembrane</keyword>
<sequence>MTKNNRLTSLDAFRGITIAGMILVNMAGVADRVYPALNHSDWNGCTIADLVFPFFLFIVGVAMAFSLKKYTEGNQATPTVYWRIFRRSAILFALGLFLNGFWNYDWSNIRIMGVLQRISLAYFLATIAILNLPRKGQWILAAILLIGYWVAMSLIPVPDFGAGNLTREGNFGAYIDRIIIPTAHLYKGDGFKSMGDPEGLFSTIPAVVTVLLGYFTGDWLRQQAIKSRTSMDLVLLGLSGLVVGQVWDFWFPINKKLWTSSYTLFTAGWALLLLAACFEVIEVRKQRQWGKPFEIMGVNAIAIFVASVLTIKIMVKTNIGSGENAPTTYNWIYEHIFASWAGAMNGSFLFALVTLLFWWAVGYGMYRLGWFVKV</sequence>
<feature type="transmembrane region" description="Helical" evidence="1">
    <location>
        <begin position="200"/>
        <end position="220"/>
    </location>
</feature>
<gene>
    <name evidence="3" type="ORF">NJ959_00790</name>
</gene>
<feature type="transmembrane region" description="Helical" evidence="1">
    <location>
        <begin position="12"/>
        <end position="30"/>
    </location>
</feature>
<name>A0AAE3GR65_9CYAN</name>
<feature type="transmembrane region" description="Helical" evidence="1">
    <location>
        <begin position="335"/>
        <end position="361"/>
    </location>
</feature>
<accession>A0AAE3GR65</accession>
<feature type="transmembrane region" description="Helical" evidence="1">
    <location>
        <begin position="50"/>
        <end position="68"/>
    </location>
</feature>
<evidence type="ECO:0000256" key="1">
    <source>
        <dbReference type="SAM" id="Phobius"/>
    </source>
</evidence>
<reference evidence="3" key="1">
    <citation type="submission" date="2022-06" db="EMBL/GenBank/DDBJ databases">
        <title>New cyanobacteria of genus Symplocastrum in benthos of Lake Baikal.</title>
        <authorList>
            <person name="Sorokovikova E."/>
            <person name="Tikhonova I."/>
            <person name="Krasnopeev A."/>
            <person name="Evseev P."/>
            <person name="Gladkikh A."/>
            <person name="Belykh O."/>
        </authorList>
    </citation>
    <scope>NUCLEOTIDE SEQUENCE</scope>
    <source>
        <strain evidence="3">BBK-W-15</strain>
    </source>
</reference>
<dbReference type="AlphaFoldDB" id="A0AAE3GR65"/>
<keyword evidence="4" id="KW-1185">Reference proteome</keyword>
<organism evidence="3 4">
    <name type="scientific">Limnofasciculus baicalensis BBK-W-15</name>
    <dbReference type="NCBI Taxonomy" id="2699891"/>
    <lineage>
        <taxon>Bacteria</taxon>
        <taxon>Bacillati</taxon>
        <taxon>Cyanobacteriota</taxon>
        <taxon>Cyanophyceae</taxon>
        <taxon>Coleofasciculales</taxon>
        <taxon>Coleofasciculaceae</taxon>
        <taxon>Limnofasciculus</taxon>
        <taxon>Limnofasciculus baicalensis</taxon>
    </lineage>
</organism>
<feature type="transmembrane region" description="Helical" evidence="1">
    <location>
        <begin position="80"/>
        <end position="102"/>
    </location>
</feature>
<feature type="transmembrane region" description="Helical" evidence="1">
    <location>
        <begin position="293"/>
        <end position="315"/>
    </location>
</feature>
<dbReference type="InterPro" id="IPR012429">
    <property type="entry name" value="HGSNAT_cat"/>
</dbReference>
<dbReference type="PANTHER" id="PTHR31061">
    <property type="entry name" value="LD22376P"/>
    <property type="match status" value="1"/>
</dbReference>
<feature type="transmembrane region" description="Helical" evidence="1">
    <location>
        <begin position="114"/>
        <end position="132"/>
    </location>
</feature>
<evidence type="ECO:0000313" key="3">
    <source>
        <dbReference type="EMBL" id="MCP2727012.1"/>
    </source>
</evidence>
<feature type="transmembrane region" description="Helical" evidence="1">
    <location>
        <begin position="139"/>
        <end position="157"/>
    </location>
</feature>